<accession>A0AAE3EDN3</accession>
<dbReference type="EMBL" id="JAJEQR010000125">
    <property type="protein sequence ID" value="MCC2232894.1"/>
    <property type="molecule type" value="Genomic_DNA"/>
</dbReference>
<reference evidence="3" key="1">
    <citation type="submission" date="2021-10" db="EMBL/GenBank/DDBJ databases">
        <title>Anaerobic single-cell dispensing facilitates the cultivation of human gut bacteria.</title>
        <authorList>
            <person name="Afrizal A."/>
        </authorList>
    </citation>
    <scope>NUCLEOTIDE SEQUENCE</scope>
    <source>
        <strain evidence="3">CLA-AA-H215</strain>
    </source>
</reference>
<dbReference type="PANTHER" id="PTHR33295">
    <property type="entry name" value="ATPASE"/>
    <property type="match status" value="1"/>
</dbReference>
<evidence type="ECO:0000259" key="2">
    <source>
        <dbReference type="Pfam" id="PF13635"/>
    </source>
</evidence>
<feature type="domain" description="DUF4143" evidence="2">
    <location>
        <begin position="221"/>
        <end position="384"/>
    </location>
</feature>
<dbReference type="Proteomes" id="UP001198182">
    <property type="component" value="Unassembled WGS sequence"/>
</dbReference>
<dbReference type="InterPro" id="IPR025420">
    <property type="entry name" value="DUF4143"/>
</dbReference>
<gene>
    <name evidence="3" type="ORF">LKD81_18285</name>
</gene>
<dbReference type="Pfam" id="PF13173">
    <property type="entry name" value="AAA_14"/>
    <property type="match status" value="1"/>
</dbReference>
<comment type="caution">
    <text evidence="3">The sequence shown here is derived from an EMBL/GenBank/DDBJ whole genome shotgun (WGS) entry which is preliminary data.</text>
</comment>
<dbReference type="AlphaFoldDB" id="A0AAE3EDN3"/>
<protein>
    <submittedName>
        <fullName evidence="3">AAA family ATPase</fullName>
    </submittedName>
</protein>
<dbReference type="InterPro" id="IPR041682">
    <property type="entry name" value="AAA_14"/>
</dbReference>
<feature type="domain" description="AAA" evidence="1">
    <location>
        <begin position="20"/>
        <end position="153"/>
    </location>
</feature>
<proteinExistence type="predicted"/>
<organism evidence="3 4">
    <name type="scientific">Hominifimenecus microfluidus</name>
    <dbReference type="NCBI Taxonomy" id="2885348"/>
    <lineage>
        <taxon>Bacteria</taxon>
        <taxon>Bacillati</taxon>
        <taxon>Bacillota</taxon>
        <taxon>Clostridia</taxon>
        <taxon>Lachnospirales</taxon>
        <taxon>Lachnospiraceae</taxon>
        <taxon>Hominifimenecus</taxon>
    </lineage>
</organism>
<dbReference type="Pfam" id="PF13635">
    <property type="entry name" value="DUF4143"/>
    <property type="match status" value="1"/>
</dbReference>
<dbReference type="SUPFAM" id="SSF52540">
    <property type="entry name" value="P-loop containing nucleoside triphosphate hydrolases"/>
    <property type="match status" value="1"/>
</dbReference>
<dbReference type="RefSeq" id="WP_308455256.1">
    <property type="nucleotide sequence ID" value="NZ_JAJEQR010000125.1"/>
</dbReference>
<dbReference type="PANTHER" id="PTHR33295:SF7">
    <property type="entry name" value="ATPASE"/>
    <property type="match status" value="1"/>
</dbReference>
<sequence length="445" mass="50770">MKRFAMQKLLEWKADSHRLPLIIRGARQVGKTWLMKEFGRNYFEKCAYINFDRNKRMEQLFSGDFNVDRILTGLAIESDVEIDPENTLIILDEIQEVPSALQSLKYFCEDEKHSYYIVAAGSLLGIAMHQGTSFPVGKVDSMDLYPLSFTEFLDATGNAPLLELLRKADFEMIAAFKDKYIDLLKTYYYVGGMPAAVSAYAESKNLKIVRRIQKRLISDYEQDFSKHAPTAVIPRIQMVWDGIPSQLAKEHKKFVYSVLREGARAKDFELAIQWLIDCGLCYKVGRVTKGGIPLKAYRDIPAFKLYLSDVGLLAAMTDLDAKTLLTGNAIFTEFKGALTEQYICQQLYAELDTVPYYWSAESSSGEVDFVLQHSGQVIPLEVKAEENLNAKSLKSFVNAYQLAYGVRTSMSDYRDQEKLVNLPLYAISLLWYVCDEKYQKHKSES</sequence>
<evidence type="ECO:0000259" key="1">
    <source>
        <dbReference type="Pfam" id="PF13173"/>
    </source>
</evidence>
<dbReference type="InterPro" id="IPR027417">
    <property type="entry name" value="P-loop_NTPase"/>
</dbReference>
<keyword evidence="4" id="KW-1185">Reference proteome</keyword>
<evidence type="ECO:0000313" key="4">
    <source>
        <dbReference type="Proteomes" id="UP001198182"/>
    </source>
</evidence>
<name>A0AAE3EDN3_9FIRM</name>
<evidence type="ECO:0000313" key="3">
    <source>
        <dbReference type="EMBL" id="MCC2232894.1"/>
    </source>
</evidence>